<accession>A0A183TGZ5</accession>
<feature type="domain" description="DUF7083" evidence="1">
    <location>
        <begin position="44"/>
        <end position="78"/>
    </location>
</feature>
<protein>
    <recommendedName>
        <fullName evidence="1">DUF7083 domain-containing protein</fullName>
    </recommendedName>
</protein>
<keyword evidence="3" id="KW-1185">Reference proteome</keyword>
<evidence type="ECO:0000313" key="3">
    <source>
        <dbReference type="Proteomes" id="UP000275846"/>
    </source>
</evidence>
<evidence type="ECO:0000259" key="1">
    <source>
        <dbReference type="Pfam" id="PF23309"/>
    </source>
</evidence>
<evidence type="ECO:0000313" key="4">
    <source>
        <dbReference type="WBParaSite" id="SSLN_0001634601-mRNA-1"/>
    </source>
</evidence>
<reference evidence="2 3" key="2">
    <citation type="submission" date="2018-11" db="EMBL/GenBank/DDBJ databases">
        <authorList>
            <consortium name="Pathogen Informatics"/>
        </authorList>
    </citation>
    <scope>NUCLEOTIDE SEQUENCE [LARGE SCALE GENOMIC DNA]</scope>
    <source>
        <strain evidence="2 3">NST_G2</strain>
    </source>
</reference>
<name>A0A183TGZ5_SCHSO</name>
<evidence type="ECO:0000313" key="2">
    <source>
        <dbReference type="EMBL" id="VDM02129.1"/>
    </source>
</evidence>
<dbReference type="EMBL" id="UYSU01040241">
    <property type="protein sequence ID" value="VDM02129.1"/>
    <property type="molecule type" value="Genomic_DNA"/>
</dbReference>
<dbReference type="OrthoDB" id="6242354at2759"/>
<reference evidence="4" key="1">
    <citation type="submission" date="2016-06" db="UniProtKB">
        <authorList>
            <consortium name="WormBaseParasite"/>
        </authorList>
    </citation>
    <scope>IDENTIFICATION</scope>
</reference>
<gene>
    <name evidence="2" type="ORF">SSLN_LOCUS15743</name>
</gene>
<dbReference type="InterPro" id="IPR055510">
    <property type="entry name" value="DUF7083"/>
</dbReference>
<proteinExistence type="predicted"/>
<organism evidence="4">
    <name type="scientific">Schistocephalus solidus</name>
    <name type="common">Tapeworm</name>
    <dbReference type="NCBI Taxonomy" id="70667"/>
    <lineage>
        <taxon>Eukaryota</taxon>
        <taxon>Metazoa</taxon>
        <taxon>Spiralia</taxon>
        <taxon>Lophotrochozoa</taxon>
        <taxon>Platyhelminthes</taxon>
        <taxon>Cestoda</taxon>
        <taxon>Eucestoda</taxon>
        <taxon>Diphyllobothriidea</taxon>
        <taxon>Diphyllobothriidae</taxon>
        <taxon>Schistocephalus</taxon>
    </lineage>
</organism>
<dbReference type="WBParaSite" id="SSLN_0001634601-mRNA-1">
    <property type="protein sequence ID" value="SSLN_0001634601-mRNA-1"/>
    <property type="gene ID" value="SSLN_0001634601"/>
</dbReference>
<sequence>MPDEYADLRQILQQQLKLMEALTVKPSNSSMGQKSTAGGSQSLDHIASSITEFLYDLQTHIPFDSWYKRYEDLFSVDLAAQEDA</sequence>
<dbReference type="AlphaFoldDB" id="A0A183TGZ5"/>
<dbReference type="Pfam" id="PF23309">
    <property type="entry name" value="DUF7083"/>
    <property type="match status" value="1"/>
</dbReference>
<dbReference type="Proteomes" id="UP000275846">
    <property type="component" value="Unassembled WGS sequence"/>
</dbReference>